<dbReference type="AlphaFoldDB" id="A0A5N5LVD3"/>
<name>A0A5N5LVD3_PANHP</name>
<gene>
    <name evidence="1" type="ORF">PHYPO_G00068150</name>
</gene>
<evidence type="ECO:0000313" key="2">
    <source>
        <dbReference type="Proteomes" id="UP000327468"/>
    </source>
</evidence>
<protein>
    <submittedName>
        <fullName evidence="1">Uncharacterized protein</fullName>
    </submittedName>
</protein>
<proteinExistence type="predicted"/>
<reference evidence="1 2" key="1">
    <citation type="submission" date="2019-06" db="EMBL/GenBank/DDBJ databases">
        <title>A chromosome-scale genome assembly of the striped catfish, Pangasianodon hypophthalmus.</title>
        <authorList>
            <person name="Wen M."/>
            <person name="Zahm M."/>
            <person name="Roques C."/>
            <person name="Cabau C."/>
            <person name="Klopp C."/>
            <person name="Donnadieu C."/>
            <person name="Jouanno E."/>
            <person name="Avarre J.-C."/>
            <person name="Campet M."/>
            <person name="Ha T.T.T."/>
            <person name="Dugue R."/>
            <person name="Lampietro C."/>
            <person name="Louis A."/>
            <person name="Herpin A."/>
            <person name="Echchiki A."/>
            <person name="Berthelot C."/>
            <person name="Parey E."/>
            <person name="Roest-Crollius H."/>
            <person name="Braasch I."/>
            <person name="Postlethwait J."/>
            <person name="Bobe J."/>
            <person name="Montfort J."/>
            <person name="Bouchez O."/>
            <person name="Begum T."/>
            <person name="Schartl M."/>
            <person name="Guiguen Y."/>
        </authorList>
    </citation>
    <scope>NUCLEOTIDE SEQUENCE [LARGE SCALE GENOMIC DNA]</scope>
    <source>
        <strain evidence="1 2">Indonesia</strain>
        <tissue evidence="1">Blood</tissue>
    </source>
</reference>
<keyword evidence="2" id="KW-1185">Reference proteome</keyword>
<comment type="caution">
    <text evidence="1">The sequence shown here is derived from an EMBL/GenBank/DDBJ whole genome shotgun (WGS) entry which is preliminary data.</text>
</comment>
<organism evidence="1 2">
    <name type="scientific">Pangasianodon hypophthalmus</name>
    <name type="common">Striped catfish</name>
    <name type="synonym">Helicophagus hypophthalmus</name>
    <dbReference type="NCBI Taxonomy" id="310915"/>
    <lineage>
        <taxon>Eukaryota</taxon>
        <taxon>Metazoa</taxon>
        <taxon>Chordata</taxon>
        <taxon>Craniata</taxon>
        <taxon>Vertebrata</taxon>
        <taxon>Euteleostomi</taxon>
        <taxon>Actinopterygii</taxon>
        <taxon>Neopterygii</taxon>
        <taxon>Teleostei</taxon>
        <taxon>Ostariophysi</taxon>
        <taxon>Siluriformes</taxon>
        <taxon>Pangasiidae</taxon>
        <taxon>Pangasianodon</taxon>
    </lineage>
</organism>
<evidence type="ECO:0000313" key="1">
    <source>
        <dbReference type="EMBL" id="KAB5546091.1"/>
    </source>
</evidence>
<accession>A0A5N5LVD3</accession>
<dbReference type="EMBL" id="VFJC01000017">
    <property type="protein sequence ID" value="KAB5546091.1"/>
    <property type="molecule type" value="Genomic_DNA"/>
</dbReference>
<sequence>MSRSGSEIVCPLVECGQPYIPHLSVTIRNSPPIVSPAWSGYFWCGGHWAQIKEESERLLLWQLQGEPVIVPQPFSLSSCFLLEYLILDCHLCSLLPAPAASLV</sequence>
<dbReference type="Proteomes" id="UP000327468">
    <property type="component" value="Chromosome 16"/>
</dbReference>